<feature type="compositionally biased region" description="Polar residues" evidence="4">
    <location>
        <begin position="886"/>
        <end position="898"/>
    </location>
</feature>
<dbReference type="EMBL" id="JBAMIC010000018">
    <property type="protein sequence ID" value="KAK7094519.1"/>
    <property type="molecule type" value="Genomic_DNA"/>
</dbReference>
<dbReference type="GO" id="GO:0004866">
    <property type="term" value="F:endopeptidase inhibitor activity"/>
    <property type="evidence" value="ECO:0007669"/>
    <property type="project" value="InterPro"/>
</dbReference>
<feature type="region of interest" description="Disordered" evidence="4">
    <location>
        <begin position="873"/>
        <end position="898"/>
    </location>
</feature>
<dbReference type="InterPro" id="IPR050473">
    <property type="entry name" value="A2M/Complement_sys"/>
</dbReference>
<evidence type="ECO:0000313" key="10">
    <source>
        <dbReference type="Proteomes" id="UP001374579"/>
    </source>
</evidence>
<dbReference type="Pfam" id="PF07678">
    <property type="entry name" value="TED_complement"/>
    <property type="match status" value="1"/>
</dbReference>
<dbReference type="SMART" id="SM01361">
    <property type="entry name" value="A2M_recep"/>
    <property type="match status" value="1"/>
</dbReference>
<dbReference type="InterPro" id="IPR011626">
    <property type="entry name" value="Alpha-macroglobulin_TED"/>
</dbReference>
<proteinExistence type="predicted"/>
<dbReference type="InterPro" id="IPR013783">
    <property type="entry name" value="Ig-like_fold"/>
</dbReference>
<dbReference type="InterPro" id="IPR018933">
    <property type="entry name" value="Netrin_module_non-TIMP"/>
</dbReference>
<evidence type="ECO:0000256" key="3">
    <source>
        <dbReference type="ARBA" id="ARBA00023157"/>
    </source>
</evidence>
<accession>A0AAN9G4I1</accession>
<dbReference type="Gene3D" id="2.60.40.1930">
    <property type="match status" value="3"/>
</dbReference>
<dbReference type="InterPro" id="IPR002890">
    <property type="entry name" value="MG2"/>
</dbReference>
<feature type="chain" id="PRO_5042965092" evidence="5">
    <location>
        <begin position="25"/>
        <end position="1721"/>
    </location>
</feature>
<dbReference type="Proteomes" id="UP001374579">
    <property type="component" value="Unassembled WGS sequence"/>
</dbReference>
<dbReference type="InterPro" id="IPR008930">
    <property type="entry name" value="Terpenoid_cyclase/PrenylTrfase"/>
</dbReference>
<dbReference type="SMART" id="SM01359">
    <property type="entry name" value="A2M_N_2"/>
    <property type="match status" value="1"/>
</dbReference>
<dbReference type="GO" id="GO:0005615">
    <property type="term" value="C:extracellular space"/>
    <property type="evidence" value="ECO:0007669"/>
    <property type="project" value="InterPro"/>
</dbReference>
<dbReference type="Pfam" id="PF00207">
    <property type="entry name" value="A2M"/>
    <property type="match status" value="1"/>
</dbReference>
<dbReference type="Gene3D" id="1.50.10.20">
    <property type="match status" value="1"/>
</dbReference>
<dbReference type="Pfam" id="PF07677">
    <property type="entry name" value="A2M_recep"/>
    <property type="match status" value="1"/>
</dbReference>
<dbReference type="Gene3D" id="2.60.40.1940">
    <property type="match status" value="1"/>
</dbReference>
<dbReference type="PANTHER" id="PTHR11412:SF166">
    <property type="entry name" value="NTR DOMAIN-CONTAINING PROTEIN"/>
    <property type="match status" value="1"/>
</dbReference>
<reference evidence="9 10" key="1">
    <citation type="submission" date="2024-02" db="EMBL/GenBank/DDBJ databases">
        <title>Chromosome-scale genome assembly of the rough periwinkle Littorina saxatilis.</title>
        <authorList>
            <person name="De Jode A."/>
            <person name="Faria R."/>
            <person name="Formenti G."/>
            <person name="Sims Y."/>
            <person name="Smith T.P."/>
            <person name="Tracey A."/>
            <person name="Wood J.M.D."/>
            <person name="Zagrodzka Z.B."/>
            <person name="Johannesson K."/>
            <person name="Butlin R.K."/>
            <person name="Leder E.H."/>
        </authorList>
    </citation>
    <scope>NUCLEOTIDE SEQUENCE [LARGE SCALE GENOMIC DNA]</scope>
    <source>
        <strain evidence="9">Snail1</strain>
        <tissue evidence="9">Muscle</tissue>
    </source>
</reference>
<dbReference type="InterPro" id="IPR040839">
    <property type="entry name" value="MG4"/>
</dbReference>
<dbReference type="InterPro" id="IPR009048">
    <property type="entry name" value="A-macroglobulin_rcpt-bd"/>
</dbReference>
<dbReference type="SMART" id="SM01360">
    <property type="entry name" value="A2M"/>
    <property type="match status" value="1"/>
</dbReference>
<feature type="domain" description="Alpha-macroglobulin receptor-binding" evidence="8">
    <location>
        <begin position="1460"/>
        <end position="1553"/>
    </location>
</feature>
<feature type="domain" description="Alpha-2-macroglobulin" evidence="7">
    <location>
        <begin position="705"/>
        <end position="795"/>
    </location>
</feature>
<dbReference type="Pfam" id="PF01835">
    <property type="entry name" value="MG2"/>
    <property type="match status" value="1"/>
</dbReference>
<keyword evidence="5" id="KW-0732">Signal</keyword>
<dbReference type="Gene3D" id="2.60.40.10">
    <property type="entry name" value="Immunoglobulins"/>
    <property type="match status" value="2"/>
</dbReference>
<feature type="signal peptide" evidence="5">
    <location>
        <begin position="1"/>
        <end position="24"/>
    </location>
</feature>
<evidence type="ECO:0000256" key="1">
    <source>
        <dbReference type="ARBA" id="ARBA00004613"/>
    </source>
</evidence>
<feature type="domain" description="Alpha-2-macroglobulin bait region" evidence="6">
    <location>
        <begin position="461"/>
        <end position="603"/>
    </location>
</feature>
<evidence type="ECO:0000313" key="9">
    <source>
        <dbReference type="EMBL" id="KAK7094519.1"/>
    </source>
</evidence>
<protein>
    <submittedName>
        <fullName evidence="9">Uncharacterized protein</fullName>
    </submittedName>
</protein>
<dbReference type="SUPFAM" id="SSF50242">
    <property type="entry name" value="TIMP-like"/>
    <property type="match status" value="1"/>
</dbReference>
<dbReference type="InterPro" id="IPR036595">
    <property type="entry name" value="A-macroglobulin_rcpt-bd_sf"/>
</dbReference>
<comment type="caution">
    <text evidence="9">The sequence shown here is derived from an EMBL/GenBank/DDBJ whole genome shotgun (WGS) entry which is preliminary data.</text>
</comment>
<dbReference type="Gene3D" id="2.20.130.20">
    <property type="match status" value="1"/>
</dbReference>
<dbReference type="SUPFAM" id="SSF48239">
    <property type="entry name" value="Terpenoid cyclases/Protein prenyltransferases"/>
    <property type="match status" value="1"/>
</dbReference>
<evidence type="ECO:0000256" key="2">
    <source>
        <dbReference type="ARBA" id="ARBA00022525"/>
    </source>
</evidence>
<evidence type="ECO:0000259" key="7">
    <source>
        <dbReference type="SMART" id="SM01360"/>
    </source>
</evidence>
<evidence type="ECO:0000259" key="8">
    <source>
        <dbReference type="SMART" id="SM01361"/>
    </source>
</evidence>
<organism evidence="9 10">
    <name type="scientific">Littorina saxatilis</name>
    <dbReference type="NCBI Taxonomy" id="31220"/>
    <lineage>
        <taxon>Eukaryota</taxon>
        <taxon>Metazoa</taxon>
        <taxon>Spiralia</taxon>
        <taxon>Lophotrochozoa</taxon>
        <taxon>Mollusca</taxon>
        <taxon>Gastropoda</taxon>
        <taxon>Caenogastropoda</taxon>
        <taxon>Littorinimorpha</taxon>
        <taxon>Littorinoidea</taxon>
        <taxon>Littorinidae</taxon>
        <taxon>Littorina</taxon>
    </lineage>
</organism>
<keyword evidence="2" id="KW-0964">Secreted</keyword>
<comment type="subcellular location">
    <subcellularLocation>
        <location evidence="1">Secreted</location>
    </subcellularLocation>
</comment>
<gene>
    <name evidence="9" type="ORF">V1264_006070</name>
</gene>
<keyword evidence="3" id="KW-1015">Disulfide bond</keyword>
<dbReference type="InterPro" id="IPR011625">
    <property type="entry name" value="A2M_N_BRD"/>
</dbReference>
<name>A0AAN9G4I1_9CAEN</name>
<dbReference type="SUPFAM" id="SSF49410">
    <property type="entry name" value="Alpha-macroglobulin receptor domain"/>
    <property type="match status" value="1"/>
</dbReference>
<evidence type="ECO:0000256" key="4">
    <source>
        <dbReference type="SAM" id="MobiDB-lite"/>
    </source>
</evidence>
<keyword evidence="10" id="KW-1185">Reference proteome</keyword>
<dbReference type="Gene3D" id="2.60.40.690">
    <property type="entry name" value="Alpha-macroglobulin, receptor-binding domain"/>
    <property type="match status" value="1"/>
</dbReference>
<dbReference type="InterPro" id="IPR001599">
    <property type="entry name" value="Macroglobln_a2"/>
</dbReference>
<dbReference type="Pfam" id="PF07703">
    <property type="entry name" value="A2M_BRD"/>
    <property type="match status" value="1"/>
</dbReference>
<sequence length="1721" mass="192608">MAAKCVFPIISLFLFMGVVSPLDGMPTFIVTSPKRAKFDTPTTFAISASNLEEPETIHLLLRTGDASEINLNETTLRFESDGVQTWSVVIDSARMTDLRQRTFQLRAEYGTVVKSMEIPMNPLSGHVMIQTDKLIYTPRQTVMYRIIALDDDQRFAKWPVTVDIKNPDLIILERQHHTSEQAFVGKNFTLPRDATTGTWTISATFEGRKVRTTKTIKFDVQEYVLPTFKVEVSIQEKVIALSTSWLRVKVKAIYTYGEPVQGTVQMRFGFVKNDMVHLFNTSYSSDRGLDLNGEWSMAVPVRDMRSHRMWFPDGSPLYIEANVTEAGTGEVGTAVDMKTLFANPFYRISFDRSKKFFKPGFDYTMAIEVEAANGDKAANISVFVSVEMKTEAATYLPEGFASTFELDAHGRMNHTFPIPGAADAVHIRVSLQVVTLDPRAPELSEDSMTVYKFVSPTNTFLQLSQEGNSIRIQYTPAPQIFTGSPERITVMVMSRGQLIHTASVPRDSSGSASLPLSRDLLVASSPAARVVAYFYIGGTNMEIVADSLFIDTEDICREELSLYHGFHAQQMAQLPKQTTEVSVEGGGHMRVGLLAVDERVYILKNERSLTRDKIFEMLGEADEGRGIGDGRDTDKIFEYAGLEFIKLTEAYEATRPVTDTALLLGGLNILTGRRAKGFHSLGSPNIFDEDDTIPLDEVRKYFPESWLFKEITLPEDGYGFESITLPDTITTWSLTAVGVGAQGGVCMSRPLHITVFKPFFAQVRLPYKAVRLEQVTVDIGIYNYKTFDINVTVTVQADQGLCFSEGFGGQHRIQYRATLRARQTNSESIRMIPLVAGSVKLIVDVRSTNGRERDIVEKTLHVVSEGRRVQKSISFPLDPSGKHSSHTPANGRNGVRRTNTATISNRIVSKSNKQLTKIDLFMPEEVIVGSERGQISACGDLMGDIISTAVLQGDNLFESSVVDAEEAIGNLAPTVHALLYLNQSNFMTPYVQEKGQAHVTYGVSRLLSYRKTVRDSGSFGITPDSHPATWLTALVLKTLCHAKRITFIDTESLITRGFMWMNDQGLHGTSGALNERDRRLARPSREYDLMLSAETLIALHECNSVEPLNSEVMPLMGDLEMFLADNLGDVTSPLVMAKTAYALTLSDPRDDITLQAVQRLKDMMRVTHEGLHYWSVTSENELPQRPFWYHSGTRASSIEATAYGLLVFCRQAAAPEAGEGQLGYDNGDDEEEEEEEEEVVGAGGVEWNVNLDSIAGWLIQKRNSRGAFIGAMDTAAATQALSEYSLSKRDLNSVDLHCNVTTRPTQNYTHSFDFNEENAITPKSLSNVPVGRQLHIETRGTGLGQMQVRVEYNVPVQANAMCRYDVTITRRTMSYNSRSDERDEVCRYCNMGCDDDNHDVTEPPRTRPSAAQLRELRYRYRPQYGPDLTARHRVKRQRITASRVSMCIEVCLRSTENNYADRTILSIAMLSGFEPHAEDLTRIYGKRDLYSLSSLHWVEEEETVDLKFNQVPHDRNTCVSFRAIERRDVTRRNPAIVTVRPHDEQEPTCVHTYDPVVSEVNLAVYCANNQTSNQGQCRCFSGMCGACHTRPSDVDLNDIQRLVCDSEFIYMIRLTSTEVSDDWVDITADVIRTEKNGSDEVEAEINMVTPRTCSCPHNHGVGSQHYFFGSHYDLFVDRHNGKKKTYLLDQTTAFVSPSLGTSDQNRAGNWIGMAMGGRCRD</sequence>
<evidence type="ECO:0000259" key="6">
    <source>
        <dbReference type="SMART" id="SM01359"/>
    </source>
</evidence>
<dbReference type="Pfam" id="PF17789">
    <property type="entry name" value="MG4"/>
    <property type="match status" value="1"/>
</dbReference>
<dbReference type="InterPro" id="IPR041555">
    <property type="entry name" value="MG3"/>
</dbReference>
<dbReference type="PANTHER" id="PTHR11412">
    <property type="entry name" value="MACROGLOBULIN / COMPLEMENT"/>
    <property type="match status" value="1"/>
</dbReference>
<dbReference type="Pfam" id="PF17791">
    <property type="entry name" value="MG3"/>
    <property type="match status" value="1"/>
</dbReference>
<evidence type="ECO:0000256" key="5">
    <source>
        <dbReference type="SAM" id="SignalP"/>
    </source>
</evidence>
<dbReference type="InterPro" id="IPR008993">
    <property type="entry name" value="TIMP-like_OB-fold"/>
</dbReference>
<dbReference type="Gene3D" id="2.40.50.120">
    <property type="match status" value="1"/>
</dbReference>
<dbReference type="Gene3D" id="6.20.50.160">
    <property type="match status" value="1"/>
</dbReference>
<dbReference type="Pfam" id="PF01759">
    <property type="entry name" value="NTR"/>
    <property type="match status" value="1"/>
</dbReference>